<dbReference type="Gene3D" id="3.20.20.70">
    <property type="entry name" value="Aldolase class I"/>
    <property type="match status" value="1"/>
</dbReference>
<feature type="signal peptide" evidence="1">
    <location>
        <begin position="1"/>
        <end position="20"/>
    </location>
</feature>
<organism evidence="2 3">
    <name type="scientific">Aeromonas sobria</name>
    <dbReference type="NCBI Taxonomy" id="646"/>
    <lineage>
        <taxon>Bacteria</taxon>
        <taxon>Pseudomonadati</taxon>
        <taxon>Pseudomonadota</taxon>
        <taxon>Gammaproteobacteria</taxon>
        <taxon>Aeromonadales</taxon>
        <taxon>Aeromonadaceae</taxon>
        <taxon>Aeromonas</taxon>
    </lineage>
</organism>
<sequence length="628" mass="70428">MQKTTIAMMVMMALSGGAQAETLILKGNRMTVEVETQDGKLTTIAFTNHQNGDVIRTDKLFAIKGTDDKLTPSTDFVVDRFEEEHGSINITLKNNDFMVSSALSLDDSHAYSTVSWSLQALHDGQRIGAFSLLPFNTQAPFVYGSINSSPIISDSFFITPQSPLINTRAYEGGVTQTALVPLPLEADKPLTYTSYIGTFGPGQLRRDFNKFLNVARDRPYSPYLHYNSWLDIGFFNPYTEAEALTRINQFGEELVTKRGVPMSGFLLDDGWDDRKGNWGFSKDFPNGFSKLKTAAEKYHAQLGIWFSPWGGYNKPRDERVSHAAEFGYELSDGRFALSGPVYYKNFHQKVMSLIKDQGVTHFKFDGTGNADKLIKGSQFTSDFDAAIHLIEDARTANKDVFINLTTGTTASPSWLFFADSIWRGGDDINFYGPGTMVQQWITYRDAETYRSIVKNGPLFPLNSLMLHGLVYAKQAKHLDKQSPQDFADQAWSYFASGTQLQELYITPELLSKENWDLLAQAALWSQQNKSVMVDSHWIGGDPTQLEIYGWGAWSAEKSFITLRNPSSQPQQFFLEPTSQLEVPDREAKKFNIKPLYGNNTTVPTSINEGVIIKLAPLELITMELTPVK</sequence>
<gene>
    <name evidence="2" type="ORF">BJD16_20060</name>
</gene>
<evidence type="ECO:0000256" key="1">
    <source>
        <dbReference type="SAM" id="SignalP"/>
    </source>
</evidence>
<feature type="chain" id="PRO_5010265991" evidence="1">
    <location>
        <begin position="21"/>
        <end position="628"/>
    </location>
</feature>
<dbReference type="Proteomes" id="UP000179934">
    <property type="component" value="Unassembled WGS sequence"/>
</dbReference>
<accession>A0A1S2CL51</accession>
<dbReference type="OrthoDB" id="3183911at2"/>
<dbReference type="EMBL" id="MKFU01000040">
    <property type="protein sequence ID" value="OHY89535.1"/>
    <property type="molecule type" value="Genomic_DNA"/>
</dbReference>
<dbReference type="RefSeq" id="WP_042020930.1">
    <property type="nucleotide sequence ID" value="NZ_CDBW01000019.1"/>
</dbReference>
<evidence type="ECO:0000313" key="3">
    <source>
        <dbReference type="Proteomes" id="UP000179934"/>
    </source>
</evidence>
<dbReference type="GeneID" id="58922499"/>
<name>A0A1S2CL51_AERSO</name>
<dbReference type="InterPro" id="IPR017853">
    <property type="entry name" value="GH"/>
</dbReference>
<keyword evidence="1" id="KW-0732">Signal</keyword>
<evidence type="ECO:0000313" key="2">
    <source>
        <dbReference type="EMBL" id="OHY89535.1"/>
    </source>
</evidence>
<comment type="caution">
    <text evidence="2">The sequence shown here is derived from an EMBL/GenBank/DDBJ whole genome shotgun (WGS) entry which is preliminary data.</text>
</comment>
<dbReference type="InterPro" id="IPR013785">
    <property type="entry name" value="Aldolase_TIM"/>
</dbReference>
<protein>
    <submittedName>
        <fullName evidence="2">Enterotoxin</fullName>
    </submittedName>
</protein>
<dbReference type="STRING" id="646.BJD16_20060"/>
<proteinExistence type="predicted"/>
<dbReference type="SUPFAM" id="SSF51445">
    <property type="entry name" value="(Trans)glycosidases"/>
    <property type="match status" value="1"/>
</dbReference>
<reference evidence="2 3" key="1">
    <citation type="submission" date="2016-09" db="EMBL/GenBank/DDBJ databases">
        <title>Draft Genome Sequence of Aeromonas sobria Strain 08005, Isolated from Sick Rana catesbeiana.</title>
        <authorList>
            <person name="Yang Q."/>
        </authorList>
    </citation>
    <scope>NUCLEOTIDE SEQUENCE [LARGE SCALE GENOMIC DNA]</scope>
    <source>
        <strain evidence="2 3">08005</strain>
    </source>
</reference>
<dbReference type="AlphaFoldDB" id="A0A1S2CL51"/>